<dbReference type="KEGG" id="char:105896608"/>
<dbReference type="PROSITE" id="PS51286">
    <property type="entry name" value="RAP"/>
    <property type="match status" value="1"/>
</dbReference>
<dbReference type="GO" id="GO:0003723">
    <property type="term" value="F:RNA binding"/>
    <property type="evidence" value="ECO:0007669"/>
    <property type="project" value="TreeGrafter"/>
</dbReference>
<dbReference type="RefSeq" id="XP_031414721.1">
    <property type="nucleotide sequence ID" value="XM_031558861.2"/>
</dbReference>
<dbReference type="GO" id="GO:0016301">
    <property type="term" value="F:kinase activity"/>
    <property type="evidence" value="ECO:0007669"/>
    <property type="project" value="UniProtKB-KW"/>
</dbReference>
<protein>
    <submittedName>
        <fullName evidence="6">FAST kinase domain-containing protein 2, mitochondrial</fullName>
    </submittedName>
</protein>
<feature type="compositionally biased region" description="Polar residues" evidence="3">
    <location>
        <begin position="75"/>
        <end position="87"/>
    </location>
</feature>
<evidence type="ECO:0000313" key="5">
    <source>
        <dbReference type="Proteomes" id="UP000515152"/>
    </source>
</evidence>
<keyword evidence="6" id="KW-0808">Transferase</keyword>
<dbReference type="GO" id="GO:0005759">
    <property type="term" value="C:mitochondrial matrix"/>
    <property type="evidence" value="ECO:0007669"/>
    <property type="project" value="TreeGrafter"/>
</dbReference>
<evidence type="ECO:0000313" key="6">
    <source>
        <dbReference type="RefSeq" id="XP_031414721.1"/>
    </source>
</evidence>
<name>A0A6P8EQR8_CLUHA</name>
<dbReference type="PANTHER" id="PTHR21228:SF1">
    <property type="entry name" value="FAST KINASE DOMAIN-CONTAINING PROTEIN 2, MITOCHONDRIAL"/>
    <property type="match status" value="1"/>
</dbReference>
<dbReference type="Pfam" id="PF06743">
    <property type="entry name" value="FAST_1"/>
    <property type="match status" value="1"/>
</dbReference>
<reference evidence="6" key="1">
    <citation type="submission" date="2025-08" db="UniProtKB">
        <authorList>
            <consortium name="RefSeq"/>
        </authorList>
    </citation>
    <scope>IDENTIFICATION</scope>
</reference>
<dbReference type="GO" id="GO:0035770">
    <property type="term" value="C:ribonucleoprotein granule"/>
    <property type="evidence" value="ECO:0007669"/>
    <property type="project" value="TreeGrafter"/>
</dbReference>
<dbReference type="Pfam" id="PF08373">
    <property type="entry name" value="RAP"/>
    <property type="match status" value="1"/>
</dbReference>
<dbReference type="InterPro" id="IPR050870">
    <property type="entry name" value="FAST_kinase"/>
</dbReference>
<dbReference type="PANTHER" id="PTHR21228">
    <property type="entry name" value="FAST LEU-RICH DOMAIN-CONTAINING"/>
    <property type="match status" value="1"/>
</dbReference>
<comment type="subcellular location">
    <subcellularLocation>
        <location evidence="1">Mitochondrion</location>
    </subcellularLocation>
</comment>
<evidence type="ECO:0000256" key="1">
    <source>
        <dbReference type="ARBA" id="ARBA00004173"/>
    </source>
</evidence>
<dbReference type="GeneID" id="105896608"/>
<dbReference type="SMART" id="SM00952">
    <property type="entry name" value="RAP"/>
    <property type="match status" value="1"/>
</dbReference>
<dbReference type="OrthoDB" id="9369505at2759"/>
<evidence type="ECO:0000256" key="2">
    <source>
        <dbReference type="ARBA" id="ARBA00023128"/>
    </source>
</evidence>
<keyword evidence="6" id="KW-0418">Kinase</keyword>
<dbReference type="GO" id="GO:0044528">
    <property type="term" value="P:regulation of mitochondrial mRNA stability"/>
    <property type="evidence" value="ECO:0007669"/>
    <property type="project" value="InterPro"/>
</dbReference>
<dbReference type="InterPro" id="IPR013584">
    <property type="entry name" value="RAP"/>
</dbReference>
<dbReference type="CTD" id="22868"/>
<evidence type="ECO:0000259" key="4">
    <source>
        <dbReference type="PROSITE" id="PS51286"/>
    </source>
</evidence>
<dbReference type="AlphaFoldDB" id="A0A6P8EQR8"/>
<gene>
    <name evidence="6" type="primary">fastkd2</name>
</gene>
<dbReference type="Proteomes" id="UP000515152">
    <property type="component" value="Chromosome 21"/>
</dbReference>
<dbReference type="GO" id="GO:0000963">
    <property type="term" value="P:mitochondrial RNA processing"/>
    <property type="evidence" value="ECO:0007669"/>
    <property type="project" value="TreeGrafter"/>
</dbReference>
<feature type="region of interest" description="Disordered" evidence="3">
    <location>
        <begin position="75"/>
        <end position="98"/>
    </location>
</feature>
<dbReference type="InterPro" id="IPR010622">
    <property type="entry name" value="FAST_Leu-rich"/>
</dbReference>
<sequence>MNMYKTGEEVLKKALLFSRRRPLLAQLGNLLQREQTHIKTPEFRPASSWSCIPVVGHAVSRVRYYSQDHFSTPVGQSLDLQNPSDPQSLPEHPNPNQSKKNLFFRQLDGCSSPSDVLDFVTHKTQTQRRVSNSLTRIWTTTKKMSDDQRRYELKLMFEHQGFEKLCQGVIKEAAKMKPEDTAHSLLALVRLGVPQRSRVVQTLLRVIQENLNHFDERSLSVLAGALEGMDSLQNVEALKQGIRLRLENDISLIQNILPLQSMMRAVGKDSSDKLKKKLEKKALDMSNDFTLPNAEYMLASMATMGLHSRPLLEICCQKIEENLQGIPFSKLMMTLKACHDLRYRNDALLLSMAEFISTSCAMWSSKQVILLLLEFEKMHFHPVNLMDLLAERVIQNPNALTLPDVLSILKVFSLLNHDLGEQRQQFLDGITHAVEAYLDRLHPGNLLRAVHSLCMIEHFPVLPMERLLQKATLDQLFSQSTDKQPIRGLEQMLHAVDVCLRLDQTALPRPLSVPPILGDLPPPQHQPTPLGLLSMLKSMVGVETIEEDMVVEKIYHIDFVITLSPETSEGDKPLQDKTPPRRLAVLCAPSSAFCFGGTHPRGRLAMQLRHLRILGYSPVLLPVQEWVSLPEEKRAEMLKRLLLPERDEAGVENTALAHTGEE</sequence>
<organism evidence="5 6">
    <name type="scientific">Clupea harengus</name>
    <name type="common">Atlantic herring</name>
    <dbReference type="NCBI Taxonomy" id="7950"/>
    <lineage>
        <taxon>Eukaryota</taxon>
        <taxon>Metazoa</taxon>
        <taxon>Chordata</taxon>
        <taxon>Craniata</taxon>
        <taxon>Vertebrata</taxon>
        <taxon>Euteleostomi</taxon>
        <taxon>Actinopterygii</taxon>
        <taxon>Neopterygii</taxon>
        <taxon>Teleostei</taxon>
        <taxon>Clupei</taxon>
        <taxon>Clupeiformes</taxon>
        <taxon>Clupeoidei</taxon>
        <taxon>Clupeidae</taxon>
        <taxon>Clupea</taxon>
    </lineage>
</organism>
<keyword evidence="5" id="KW-1185">Reference proteome</keyword>
<keyword evidence="2" id="KW-0496">Mitochondrion</keyword>
<accession>A0A6P8EQR8</accession>
<proteinExistence type="predicted"/>
<evidence type="ECO:0000256" key="3">
    <source>
        <dbReference type="SAM" id="MobiDB-lite"/>
    </source>
</evidence>
<feature type="domain" description="RAP" evidence="4">
    <location>
        <begin position="583"/>
        <end position="640"/>
    </location>
</feature>